<feature type="transmembrane region" description="Helical" evidence="1">
    <location>
        <begin position="28"/>
        <end position="46"/>
    </location>
</feature>
<evidence type="ECO:0000313" key="4">
    <source>
        <dbReference type="EMBL" id="SEB07038.1"/>
    </source>
</evidence>
<dbReference type="STRING" id="1122198.SAMN02745729_11545"/>
<dbReference type="InterPro" id="IPR035919">
    <property type="entry name" value="EAL_sf"/>
</dbReference>
<dbReference type="Pfam" id="PF00990">
    <property type="entry name" value="GGDEF"/>
    <property type="match status" value="1"/>
</dbReference>
<dbReference type="InterPro" id="IPR001633">
    <property type="entry name" value="EAL_dom"/>
</dbReference>
<protein>
    <submittedName>
        <fullName evidence="4">Diguanylate cyclase (GGDEF) domain-containing protein</fullName>
    </submittedName>
</protein>
<dbReference type="SMART" id="SM00052">
    <property type="entry name" value="EAL"/>
    <property type="match status" value="1"/>
</dbReference>
<evidence type="ECO:0000256" key="1">
    <source>
        <dbReference type="SAM" id="Phobius"/>
    </source>
</evidence>
<feature type="domain" description="GGDEF" evidence="3">
    <location>
        <begin position="371"/>
        <end position="508"/>
    </location>
</feature>
<keyword evidence="1" id="KW-0812">Transmembrane</keyword>
<gene>
    <name evidence="4" type="ORF">SAMN02745729_11545</name>
</gene>
<evidence type="ECO:0000259" key="2">
    <source>
        <dbReference type="PROSITE" id="PS50883"/>
    </source>
</evidence>
<dbReference type="CDD" id="cd01949">
    <property type="entry name" value="GGDEF"/>
    <property type="match status" value="1"/>
</dbReference>
<dbReference type="SMART" id="SM00267">
    <property type="entry name" value="GGDEF"/>
    <property type="match status" value="1"/>
</dbReference>
<dbReference type="InterPro" id="IPR000160">
    <property type="entry name" value="GGDEF_dom"/>
</dbReference>
<keyword evidence="1" id="KW-0472">Membrane</keyword>
<dbReference type="PROSITE" id="PS50883">
    <property type="entry name" value="EAL"/>
    <property type="match status" value="1"/>
</dbReference>
<dbReference type="CDD" id="cd01948">
    <property type="entry name" value="EAL"/>
    <property type="match status" value="1"/>
</dbReference>
<dbReference type="Gene3D" id="3.30.70.270">
    <property type="match status" value="1"/>
</dbReference>
<dbReference type="InterPro" id="IPR050706">
    <property type="entry name" value="Cyclic-di-GMP_PDE-like"/>
</dbReference>
<keyword evidence="5" id="KW-1185">Reference proteome</keyword>
<keyword evidence="1" id="KW-1133">Transmembrane helix</keyword>
<feature type="domain" description="EAL" evidence="2">
    <location>
        <begin position="518"/>
        <end position="765"/>
    </location>
</feature>
<dbReference type="PROSITE" id="PS50887">
    <property type="entry name" value="GGDEF"/>
    <property type="match status" value="1"/>
</dbReference>
<evidence type="ECO:0000259" key="3">
    <source>
        <dbReference type="PROSITE" id="PS50887"/>
    </source>
</evidence>
<dbReference type="PANTHER" id="PTHR33121">
    <property type="entry name" value="CYCLIC DI-GMP PHOSPHODIESTERASE PDEF"/>
    <property type="match status" value="1"/>
</dbReference>
<dbReference type="AlphaFoldDB" id="A0A1H4GDQ1"/>
<dbReference type="Proteomes" id="UP000242469">
    <property type="component" value="Unassembled WGS sequence"/>
</dbReference>
<dbReference type="NCBIfam" id="TIGR00254">
    <property type="entry name" value="GGDEF"/>
    <property type="match status" value="1"/>
</dbReference>
<reference evidence="5" key="1">
    <citation type="submission" date="2016-10" db="EMBL/GenBank/DDBJ databases">
        <authorList>
            <person name="Varghese N."/>
            <person name="Submissions S."/>
        </authorList>
    </citation>
    <scope>NUCLEOTIDE SEQUENCE [LARGE SCALE GENOMIC DNA]</scope>
    <source>
        <strain evidence="5">DSM 11526</strain>
    </source>
</reference>
<accession>A0A1H4GDQ1</accession>
<name>A0A1H4GDQ1_9GAMM</name>
<dbReference type="GO" id="GO:0071111">
    <property type="term" value="F:cyclic-guanylate-specific phosphodiesterase activity"/>
    <property type="evidence" value="ECO:0007669"/>
    <property type="project" value="InterPro"/>
</dbReference>
<dbReference type="InterPro" id="IPR029787">
    <property type="entry name" value="Nucleotide_cyclase"/>
</dbReference>
<organism evidence="4 5">
    <name type="scientific">Marinobacterium iners DSM 11526</name>
    <dbReference type="NCBI Taxonomy" id="1122198"/>
    <lineage>
        <taxon>Bacteria</taxon>
        <taxon>Pseudomonadati</taxon>
        <taxon>Pseudomonadota</taxon>
        <taxon>Gammaproteobacteria</taxon>
        <taxon>Oceanospirillales</taxon>
        <taxon>Oceanospirillaceae</taxon>
        <taxon>Marinobacterium</taxon>
    </lineage>
</organism>
<proteinExistence type="predicted"/>
<dbReference type="RefSeq" id="WP_091827493.1">
    <property type="nucleotide sequence ID" value="NZ_FNRJ01000015.1"/>
</dbReference>
<dbReference type="OrthoDB" id="6168558at2"/>
<dbReference type="SUPFAM" id="SSF55073">
    <property type="entry name" value="Nucleotide cyclase"/>
    <property type="match status" value="1"/>
</dbReference>
<dbReference type="EMBL" id="FNRJ01000015">
    <property type="protein sequence ID" value="SEB07038.1"/>
    <property type="molecule type" value="Genomic_DNA"/>
</dbReference>
<dbReference type="PANTHER" id="PTHR33121:SF71">
    <property type="entry name" value="OXYGEN SENSOR PROTEIN DOSP"/>
    <property type="match status" value="1"/>
</dbReference>
<sequence>MTFGSSNRAKARLLARRPRATAPLKQSIIWGLLSLVGLFLVGLWVISRLNLEYSQRTLAEFHQRQIEVAFTNSLDRVNSRLQQIEQDSLRLVRIGQRLKASSTPGQQTELMQMLLERSELAGAGFWYGVSSDGVPGGGAQVYRMEDGAQTASAQAGLELRKEHWEPLLTENVSPPRYWWTPMYTHPLSGEPVISLVMPVLEGSRVVGVLSTDWQLQSLLALLNSADIASGARIWLSSGHDRRQATPLDEAQAGAILDQVEQYLMFETAGAAMQHDSYRIAGQPLELYYATTRAGLRLTAAVPRDEMSAVLLPLQKNSNRILLLGGLAILLLSAPILFKVTAPLRELKASYTDELTGLPNRARLLQELHYESGVTLILVNLDRFREINGLFGDACGDYILKEVALRLEGYISSMEWHGTRLYRLSGDEFAIQAPRRKPELIEAELEALLRCLRQAPVFWQNHQINLSATLSAAVPWYDAPRQHSLFIHAKEALREARQQGLHYRVYDGSQPLEQQFEHNQIWAGKLREALDSERLVAWYQPILNNTTGRIDKYECLVRMLDAEGNPASPGHFLGVAGKLRLDRHITRIMVERCFARFQDSPLQFSINLAYGDLQDIELTGFILEKLDETGVGPRVIFEILESDSIDNYDQVKEFVDQAKQRGCRIAIDDFGTGYSNFEHLLQLQVDLIKIDASLIRNLDSDTNARRVTRGIVGLARSMKIETVAEFVHSPEIQMEVLRLGISFSQGALIGMPSSELMVSVPKELVQQTYCGRSTSVQQLRAPVTRR</sequence>
<dbReference type="SUPFAM" id="SSF141868">
    <property type="entry name" value="EAL domain-like"/>
    <property type="match status" value="1"/>
</dbReference>
<dbReference type="Gene3D" id="3.30.450.20">
    <property type="entry name" value="PAS domain"/>
    <property type="match status" value="1"/>
</dbReference>
<dbReference type="Pfam" id="PF00563">
    <property type="entry name" value="EAL"/>
    <property type="match status" value="1"/>
</dbReference>
<dbReference type="Gene3D" id="3.20.20.450">
    <property type="entry name" value="EAL domain"/>
    <property type="match status" value="1"/>
</dbReference>
<evidence type="ECO:0000313" key="5">
    <source>
        <dbReference type="Proteomes" id="UP000242469"/>
    </source>
</evidence>
<dbReference type="InterPro" id="IPR043128">
    <property type="entry name" value="Rev_trsase/Diguanyl_cyclase"/>
</dbReference>